<dbReference type="GO" id="GO:0048278">
    <property type="term" value="P:vesicle docking"/>
    <property type="evidence" value="ECO:0007669"/>
    <property type="project" value="TreeGrafter"/>
</dbReference>
<evidence type="ECO:0000256" key="1">
    <source>
        <dbReference type="ARBA" id="ARBA00009063"/>
    </source>
</evidence>
<dbReference type="GO" id="GO:0006886">
    <property type="term" value="P:intracellular protein transport"/>
    <property type="evidence" value="ECO:0007669"/>
    <property type="project" value="TreeGrafter"/>
</dbReference>
<reference evidence="5 6" key="1">
    <citation type="submission" date="2014-06" db="EMBL/GenBank/DDBJ databases">
        <authorList>
            <person name="Swart Estienne"/>
        </authorList>
    </citation>
    <scope>NUCLEOTIDE SEQUENCE [LARGE SCALE GENOMIC DNA]</scope>
    <source>
        <strain evidence="5 6">130c</strain>
    </source>
</reference>
<feature type="domain" description="T-SNARE coiled-coil homology" evidence="4">
    <location>
        <begin position="147"/>
        <end position="209"/>
    </location>
</feature>
<proteinExistence type="inferred from homology"/>
<dbReference type="PROSITE" id="PS50192">
    <property type="entry name" value="T_SNARE"/>
    <property type="match status" value="1"/>
</dbReference>
<organism evidence="5 6">
    <name type="scientific">Stylonychia lemnae</name>
    <name type="common">Ciliate</name>
    <dbReference type="NCBI Taxonomy" id="5949"/>
    <lineage>
        <taxon>Eukaryota</taxon>
        <taxon>Sar</taxon>
        <taxon>Alveolata</taxon>
        <taxon>Ciliophora</taxon>
        <taxon>Intramacronucleata</taxon>
        <taxon>Spirotrichea</taxon>
        <taxon>Stichotrichia</taxon>
        <taxon>Sporadotrichida</taxon>
        <taxon>Oxytrichidae</taxon>
        <taxon>Stylonychinae</taxon>
        <taxon>Stylonychia</taxon>
    </lineage>
</organism>
<dbReference type="InParanoid" id="A0A078BBD0"/>
<evidence type="ECO:0000313" key="5">
    <source>
        <dbReference type="EMBL" id="CDW91699.1"/>
    </source>
</evidence>
<dbReference type="GO" id="GO:0031201">
    <property type="term" value="C:SNARE complex"/>
    <property type="evidence" value="ECO:0007669"/>
    <property type="project" value="TreeGrafter"/>
</dbReference>
<dbReference type="PANTHER" id="PTHR19957">
    <property type="entry name" value="SYNTAXIN"/>
    <property type="match status" value="1"/>
</dbReference>
<keyword evidence="3" id="KW-1133">Transmembrane helix</keyword>
<gene>
    <name evidence="5" type="primary">Contig8230.g8775</name>
    <name evidence="5" type="ORF">STYLEM_20858</name>
</gene>
<accession>A0A078BBD0</accession>
<dbReference type="GO" id="GO:0005484">
    <property type="term" value="F:SNAP receptor activity"/>
    <property type="evidence" value="ECO:0007669"/>
    <property type="project" value="TreeGrafter"/>
</dbReference>
<dbReference type="GO" id="GO:0006906">
    <property type="term" value="P:vesicle fusion"/>
    <property type="evidence" value="ECO:0007669"/>
    <property type="project" value="TreeGrafter"/>
</dbReference>
<keyword evidence="3" id="KW-0472">Membrane</keyword>
<dbReference type="AlphaFoldDB" id="A0A078BBD0"/>
<dbReference type="Gene3D" id="1.20.5.110">
    <property type="match status" value="1"/>
</dbReference>
<keyword evidence="3" id="KW-0812">Transmembrane</keyword>
<dbReference type="GO" id="GO:0012505">
    <property type="term" value="C:endomembrane system"/>
    <property type="evidence" value="ECO:0007669"/>
    <property type="project" value="TreeGrafter"/>
</dbReference>
<evidence type="ECO:0000259" key="4">
    <source>
        <dbReference type="PROSITE" id="PS50192"/>
    </source>
</evidence>
<feature type="transmembrane region" description="Helical" evidence="3">
    <location>
        <begin position="219"/>
        <end position="239"/>
    </location>
</feature>
<evidence type="ECO:0000256" key="3">
    <source>
        <dbReference type="SAM" id="Phobius"/>
    </source>
</evidence>
<dbReference type="InterPro" id="IPR010989">
    <property type="entry name" value="SNARE"/>
</dbReference>
<dbReference type="SMART" id="SM00397">
    <property type="entry name" value="t_SNARE"/>
    <property type="match status" value="1"/>
</dbReference>
<evidence type="ECO:0000256" key="2">
    <source>
        <dbReference type="SAM" id="MobiDB-lite"/>
    </source>
</evidence>
<comment type="similarity">
    <text evidence="1">Belongs to the syntaxin family.</text>
</comment>
<feature type="region of interest" description="Disordered" evidence="2">
    <location>
        <begin position="1"/>
        <end position="23"/>
    </location>
</feature>
<name>A0A078BBD0_STYLE</name>
<dbReference type="Pfam" id="PF05739">
    <property type="entry name" value="SNARE"/>
    <property type="match status" value="1"/>
</dbReference>
<keyword evidence="6" id="KW-1185">Reference proteome</keyword>
<dbReference type="GO" id="GO:0000149">
    <property type="term" value="F:SNARE binding"/>
    <property type="evidence" value="ECO:0007669"/>
    <property type="project" value="TreeGrafter"/>
</dbReference>
<dbReference type="OrthoDB" id="364348at2759"/>
<sequence>MSYDTSIKKQKATEGDNESLSDPLLSTEFKNSCQGIEASLSNLGYKIRELERFMEMIGTMQDNESLRVQILQTLKHQYNYYSNINSKNQNLKKEKVQAYNVNLDDMTKKFQAVSQKIKEKEQLFIELAQKGRDSVSIKIYAEVDNMDEVIQQRKKDITQIESIMQNINLIAKDIAMETQTQGEKVKRLDEHITSAQTNTKAGLGELQEAQTHQKKGQKCLIIILAITIVIIAIVLAAIFG</sequence>
<dbReference type="EMBL" id="CCKQ01019677">
    <property type="protein sequence ID" value="CDW91699.1"/>
    <property type="molecule type" value="Genomic_DNA"/>
</dbReference>
<dbReference type="Proteomes" id="UP000039865">
    <property type="component" value="Unassembled WGS sequence"/>
</dbReference>
<evidence type="ECO:0000313" key="6">
    <source>
        <dbReference type="Proteomes" id="UP000039865"/>
    </source>
</evidence>
<protein>
    <submittedName>
        <fullName evidence="5">Syntaxin-12</fullName>
    </submittedName>
</protein>
<dbReference type="InterPro" id="IPR000727">
    <property type="entry name" value="T_SNARE_dom"/>
</dbReference>
<dbReference type="SUPFAM" id="SSF47661">
    <property type="entry name" value="t-snare proteins"/>
    <property type="match status" value="1"/>
</dbReference>
<dbReference type="InterPro" id="IPR045242">
    <property type="entry name" value="Syntaxin"/>
</dbReference>